<dbReference type="UniPathway" id="UPA00143"/>
<dbReference type="Pfam" id="PF04564">
    <property type="entry name" value="U-box"/>
    <property type="match status" value="1"/>
</dbReference>
<gene>
    <name evidence="4" type="ORF">C2845_PM11G03030</name>
</gene>
<dbReference type="STRING" id="4540.A0A3L6RPK4"/>
<dbReference type="InterPro" id="IPR013083">
    <property type="entry name" value="Znf_RING/FYVE/PHD"/>
</dbReference>
<dbReference type="GO" id="GO:0004842">
    <property type="term" value="F:ubiquitin-protein transferase activity"/>
    <property type="evidence" value="ECO:0007669"/>
    <property type="project" value="InterPro"/>
</dbReference>
<dbReference type="InterPro" id="IPR003613">
    <property type="entry name" value="Ubox_domain"/>
</dbReference>
<dbReference type="SMART" id="SM00504">
    <property type="entry name" value="Ubox"/>
    <property type="match status" value="1"/>
</dbReference>
<organism evidence="4 5">
    <name type="scientific">Panicum miliaceum</name>
    <name type="common">Proso millet</name>
    <name type="synonym">Broomcorn millet</name>
    <dbReference type="NCBI Taxonomy" id="4540"/>
    <lineage>
        <taxon>Eukaryota</taxon>
        <taxon>Viridiplantae</taxon>
        <taxon>Streptophyta</taxon>
        <taxon>Embryophyta</taxon>
        <taxon>Tracheophyta</taxon>
        <taxon>Spermatophyta</taxon>
        <taxon>Magnoliopsida</taxon>
        <taxon>Liliopsida</taxon>
        <taxon>Poales</taxon>
        <taxon>Poaceae</taxon>
        <taxon>PACMAD clade</taxon>
        <taxon>Panicoideae</taxon>
        <taxon>Panicodae</taxon>
        <taxon>Paniceae</taxon>
        <taxon>Panicinae</taxon>
        <taxon>Panicum</taxon>
        <taxon>Panicum sect. Panicum</taxon>
    </lineage>
</organism>
<feature type="domain" description="U-box" evidence="3">
    <location>
        <begin position="32"/>
        <end position="90"/>
    </location>
</feature>
<accession>A0A3L6RPK4</accession>
<name>A0A3L6RPK4_PANMI</name>
<evidence type="ECO:0000256" key="2">
    <source>
        <dbReference type="ARBA" id="ARBA00022679"/>
    </source>
</evidence>
<sequence length="101" mass="11735">MSFQTPLKLSRFLTEEDILDHSHNYSRPKEFAVRWSLVNDVMVDPVTLATGESFGRQCIKSWFEEKGHICPVTNVPVSAIVLRNERIRDYLVEWRAIEAVD</sequence>
<comment type="caution">
    <text evidence="4">The sequence shown here is derived from an EMBL/GenBank/DDBJ whole genome shotgun (WGS) entry which is preliminary data.</text>
</comment>
<dbReference type="OrthoDB" id="696376at2759"/>
<dbReference type="GO" id="GO:0016567">
    <property type="term" value="P:protein ubiquitination"/>
    <property type="evidence" value="ECO:0007669"/>
    <property type="project" value="UniProtKB-UniPathway"/>
</dbReference>
<dbReference type="Gene3D" id="3.30.40.10">
    <property type="entry name" value="Zinc/RING finger domain, C3HC4 (zinc finger)"/>
    <property type="match status" value="1"/>
</dbReference>
<keyword evidence="2" id="KW-0808">Transferase</keyword>
<protein>
    <recommendedName>
        <fullName evidence="3">U-box domain-containing protein</fullName>
    </recommendedName>
</protein>
<evidence type="ECO:0000256" key="1">
    <source>
        <dbReference type="ARBA" id="ARBA00004906"/>
    </source>
</evidence>
<dbReference type="EMBL" id="PQIB02000007">
    <property type="protein sequence ID" value="RLN07619.1"/>
    <property type="molecule type" value="Genomic_DNA"/>
</dbReference>
<evidence type="ECO:0000313" key="4">
    <source>
        <dbReference type="EMBL" id="RLN07619.1"/>
    </source>
</evidence>
<dbReference type="AlphaFoldDB" id="A0A3L6RPK4"/>
<dbReference type="SUPFAM" id="SSF57850">
    <property type="entry name" value="RING/U-box"/>
    <property type="match status" value="1"/>
</dbReference>
<evidence type="ECO:0000313" key="5">
    <source>
        <dbReference type="Proteomes" id="UP000275267"/>
    </source>
</evidence>
<evidence type="ECO:0000259" key="3">
    <source>
        <dbReference type="SMART" id="SM00504"/>
    </source>
</evidence>
<dbReference type="Proteomes" id="UP000275267">
    <property type="component" value="Unassembled WGS sequence"/>
</dbReference>
<reference evidence="5" key="1">
    <citation type="journal article" date="2019" name="Nat. Commun.">
        <title>The genome of broomcorn millet.</title>
        <authorList>
            <person name="Zou C."/>
            <person name="Miki D."/>
            <person name="Li D."/>
            <person name="Tang Q."/>
            <person name="Xiao L."/>
            <person name="Rajput S."/>
            <person name="Deng P."/>
            <person name="Jia W."/>
            <person name="Huang R."/>
            <person name="Zhang M."/>
            <person name="Sun Y."/>
            <person name="Hu J."/>
            <person name="Fu X."/>
            <person name="Schnable P.S."/>
            <person name="Li F."/>
            <person name="Zhang H."/>
            <person name="Feng B."/>
            <person name="Zhu X."/>
            <person name="Liu R."/>
            <person name="Schnable J.C."/>
            <person name="Zhu J.-K."/>
            <person name="Zhang H."/>
        </authorList>
    </citation>
    <scope>NUCLEOTIDE SEQUENCE [LARGE SCALE GENOMIC DNA]</scope>
</reference>
<comment type="pathway">
    <text evidence="1">Protein modification; protein ubiquitination.</text>
</comment>
<keyword evidence="5" id="KW-1185">Reference proteome</keyword>
<proteinExistence type="predicted"/>